<feature type="non-terminal residue" evidence="1">
    <location>
        <position position="1"/>
    </location>
</feature>
<dbReference type="GO" id="GO:0003676">
    <property type="term" value="F:nucleic acid binding"/>
    <property type="evidence" value="ECO:0007669"/>
    <property type="project" value="InterPro"/>
</dbReference>
<accession>A0A9P8C0E6</accession>
<gene>
    <name evidence="1" type="ORF">BJ875DRAFT_364509</name>
</gene>
<keyword evidence="2" id="KW-1185">Reference proteome</keyword>
<dbReference type="EMBL" id="MU251788">
    <property type="protein sequence ID" value="KAG9229303.1"/>
    <property type="molecule type" value="Genomic_DNA"/>
</dbReference>
<organism evidence="1 2">
    <name type="scientific">Amylocarpus encephaloides</name>
    <dbReference type="NCBI Taxonomy" id="45428"/>
    <lineage>
        <taxon>Eukaryota</taxon>
        <taxon>Fungi</taxon>
        <taxon>Dikarya</taxon>
        <taxon>Ascomycota</taxon>
        <taxon>Pezizomycotina</taxon>
        <taxon>Leotiomycetes</taxon>
        <taxon>Helotiales</taxon>
        <taxon>Helotiales incertae sedis</taxon>
        <taxon>Amylocarpus</taxon>
    </lineage>
</organism>
<name>A0A9P8C0E6_9HELO</name>
<evidence type="ECO:0000313" key="1">
    <source>
        <dbReference type="EMBL" id="KAG9229303.1"/>
    </source>
</evidence>
<reference evidence="1" key="1">
    <citation type="journal article" date="2021" name="IMA Fungus">
        <title>Genomic characterization of three marine fungi, including Emericellopsis atlantica sp. nov. with signatures of a generalist lifestyle and marine biomass degradation.</title>
        <authorList>
            <person name="Hagestad O.C."/>
            <person name="Hou L."/>
            <person name="Andersen J.H."/>
            <person name="Hansen E.H."/>
            <person name="Altermark B."/>
            <person name="Li C."/>
            <person name="Kuhnert E."/>
            <person name="Cox R.J."/>
            <person name="Crous P.W."/>
            <person name="Spatafora J.W."/>
            <person name="Lail K."/>
            <person name="Amirebrahimi M."/>
            <person name="Lipzen A."/>
            <person name="Pangilinan J."/>
            <person name="Andreopoulos W."/>
            <person name="Hayes R.D."/>
            <person name="Ng V."/>
            <person name="Grigoriev I.V."/>
            <person name="Jackson S.A."/>
            <person name="Sutton T.D.S."/>
            <person name="Dobson A.D.W."/>
            <person name="Rama T."/>
        </authorList>
    </citation>
    <scope>NUCLEOTIDE SEQUENCE</scope>
    <source>
        <strain evidence="1">TRa018bII</strain>
    </source>
</reference>
<evidence type="ECO:0000313" key="2">
    <source>
        <dbReference type="Proteomes" id="UP000824998"/>
    </source>
</evidence>
<proteinExistence type="predicted"/>
<protein>
    <submittedName>
        <fullName evidence="1">Uncharacterized protein</fullName>
    </submittedName>
</protein>
<dbReference type="SUPFAM" id="SSF54928">
    <property type="entry name" value="RNA-binding domain, RBD"/>
    <property type="match status" value="1"/>
</dbReference>
<sequence>FRPSWKLTGGHRLLDEDAISRARKVGLDLDSNYEGKISERRIQNAQIPPYANCAVHISGIPVQTTSADILRSITEGKIFAFNRVDPNSRHKEAAANVTFIDRQAAERYMIKSQSSGIRINGTMVDVNWNRIAAGPSSNRLQSRVIRITGPREEINAEALEDFLHTRTVFELVDRSELWHAQGRKSATLSFCQILGQSRIAVRCLRQHAMEKGMDWVVSYSKDPC</sequence>
<dbReference type="Proteomes" id="UP000824998">
    <property type="component" value="Unassembled WGS sequence"/>
</dbReference>
<dbReference type="AlphaFoldDB" id="A0A9P8C0E6"/>
<dbReference type="OrthoDB" id="3552873at2759"/>
<dbReference type="InterPro" id="IPR035979">
    <property type="entry name" value="RBD_domain_sf"/>
</dbReference>
<feature type="non-terminal residue" evidence="1">
    <location>
        <position position="224"/>
    </location>
</feature>
<comment type="caution">
    <text evidence="1">The sequence shown here is derived from an EMBL/GenBank/DDBJ whole genome shotgun (WGS) entry which is preliminary data.</text>
</comment>